<dbReference type="EMBL" id="JMTK01000002">
    <property type="protein sequence ID" value="KJZ81920.1"/>
    <property type="molecule type" value="Genomic_DNA"/>
</dbReference>
<dbReference type="RefSeq" id="WP_200907540.1">
    <property type="nucleotide sequence ID" value="NZ_JMTK01000002.1"/>
</dbReference>
<organism evidence="1 2">
    <name type="scientific">Candidatus Liberibacter solanacearum</name>
    <dbReference type="NCBI Taxonomy" id="556287"/>
    <lineage>
        <taxon>Bacteria</taxon>
        <taxon>Pseudomonadati</taxon>
        <taxon>Pseudomonadota</taxon>
        <taxon>Alphaproteobacteria</taxon>
        <taxon>Hyphomicrobiales</taxon>
        <taxon>Rhizobiaceae</taxon>
        <taxon>Liberibacter</taxon>
    </lineage>
</organism>
<gene>
    <name evidence="1" type="ORF">DJ66_0650</name>
</gene>
<proteinExistence type="predicted"/>
<comment type="caution">
    <text evidence="1">The sequence shown here is derived from an EMBL/GenBank/DDBJ whole genome shotgun (WGS) entry which is preliminary data.</text>
</comment>
<name>A0A0F4VKX8_9HYPH</name>
<evidence type="ECO:0000313" key="1">
    <source>
        <dbReference type="EMBL" id="KJZ81920.1"/>
    </source>
</evidence>
<reference evidence="1 2" key="1">
    <citation type="journal article" date="2015" name="Phytopathology">
        <title>Genomes of Candidatus Liberibacter solanacearum haplotype A from New Zealand and the USA suggest significant genome plasticity in the species.</title>
        <authorList>
            <person name="Thompson S.M."/>
            <person name="Johnson C.P."/>
            <person name="Lu A.Y."/>
            <person name="Frampton R.A."/>
            <person name="Sullivan K.L."/>
            <person name="Fiers M.W."/>
            <person name="Crowhurst R.N."/>
            <person name="Pitman A.R."/>
            <person name="Scott I."/>
            <person name="Gudmestad N.C."/>
            <person name="Smith G.R."/>
        </authorList>
    </citation>
    <scope>NUCLEOTIDE SEQUENCE [LARGE SCALE GENOMIC DNA]</scope>
    <source>
        <strain evidence="1 2">LsoNZ1</strain>
    </source>
</reference>
<keyword evidence="2" id="KW-1185">Reference proteome</keyword>
<sequence>MTFKKKDLDKIASVSRKRNVMIELTEDGQCIRIYPEFDARTDIEPPEEPYDKEIRL</sequence>
<dbReference type="AlphaFoldDB" id="A0A0F4VKX8"/>
<protein>
    <submittedName>
        <fullName evidence="1">Uncharacterized protein</fullName>
    </submittedName>
</protein>
<accession>A0A0F4VKX8</accession>
<dbReference type="Proteomes" id="UP000033731">
    <property type="component" value="Unassembled WGS sequence"/>
</dbReference>
<evidence type="ECO:0000313" key="2">
    <source>
        <dbReference type="Proteomes" id="UP000033731"/>
    </source>
</evidence>
<dbReference type="PATRIC" id="fig|556287.9.peg.677"/>